<proteinExistence type="predicted"/>
<evidence type="ECO:0000313" key="1">
    <source>
        <dbReference type="EMBL" id="KAK9761851.1"/>
    </source>
</evidence>
<organism evidence="1 2">
    <name type="scientific">Basidiobolus ranarum</name>
    <dbReference type="NCBI Taxonomy" id="34480"/>
    <lineage>
        <taxon>Eukaryota</taxon>
        <taxon>Fungi</taxon>
        <taxon>Fungi incertae sedis</taxon>
        <taxon>Zoopagomycota</taxon>
        <taxon>Entomophthoromycotina</taxon>
        <taxon>Basidiobolomycetes</taxon>
        <taxon>Basidiobolales</taxon>
        <taxon>Basidiobolaceae</taxon>
        <taxon>Basidiobolus</taxon>
    </lineage>
</organism>
<dbReference type="EMBL" id="JASJQH010001194">
    <property type="protein sequence ID" value="KAK9761851.1"/>
    <property type="molecule type" value="Genomic_DNA"/>
</dbReference>
<accession>A0ABR2WK59</accession>
<reference evidence="1 2" key="1">
    <citation type="submission" date="2023-04" db="EMBL/GenBank/DDBJ databases">
        <title>Genome of Basidiobolus ranarum AG-B5.</title>
        <authorList>
            <person name="Stajich J.E."/>
            <person name="Carter-House D."/>
            <person name="Gryganskyi A."/>
        </authorList>
    </citation>
    <scope>NUCLEOTIDE SEQUENCE [LARGE SCALE GENOMIC DNA]</scope>
    <source>
        <strain evidence="1 2">AG-B5</strain>
    </source>
</reference>
<sequence>MNATWESLLKQKPIMQTLAKTFMATGSAKQAYFMLAACLVETNKLYNIELLSIQNGLFEVWFSDEHKLSYDLATMTPTAENHGDSSIDISNLLELTLENWFIEDITDYSEAVCDSKELALNEPYGIASNIKSTSTKKDQKRKKVLSQYESTQASSSIPPTPEQDDARFLALIEKFHMLMNQHTADPRPIITLENFQSRVVKLRNPSNPDMPSAIALIKCYSAVKNFDLLKKDSAILSNLEAYKLVLLYIESCKEILVANHGWANFTSIGRTRELRRLLKEKLSQLDPDFKYIPFKADLDKSKPLFFIANYLGLYILQYPELFTASKIMKHGKILWTLFSIYLQKKPAYRQSFTLPETYDAYNDLTIEQLFIIDSYYI</sequence>
<comment type="caution">
    <text evidence="1">The sequence shown here is derived from an EMBL/GenBank/DDBJ whole genome shotgun (WGS) entry which is preliminary data.</text>
</comment>
<keyword evidence="2" id="KW-1185">Reference proteome</keyword>
<evidence type="ECO:0000313" key="2">
    <source>
        <dbReference type="Proteomes" id="UP001479436"/>
    </source>
</evidence>
<gene>
    <name evidence="1" type="ORF">K7432_012930</name>
</gene>
<dbReference type="Proteomes" id="UP001479436">
    <property type="component" value="Unassembled WGS sequence"/>
</dbReference>
<name>A0ABR2WK59_9FUNG</name>
<protein>
    <submittedName>
        <fullName evidence="1">Uncharacterized protein</fullName>
    </submittedName>
</protein>